<reference evidence="1 2" key="1">
    <citation type="submission" date="2019-09" db="EMBL/GenBank/DDBJ databases">
        <authorList>
            <person name="Depoorter E."/>
        </authorList>
    </citation>
    <scope>NUCLEOTIDE SEQUENCE [LARGE SCALE GENOMIC DNA]</scope>
    <source>
        <strain evidence="1">R-15945</strain>
    </source>
</reference>
<evidence type="ECO:0000313" key="2">
    <source>
        <dbReference type="Proteomes" id="UP000494174"/>
    </source>
</evidence>
<protein>
    <submittedName>
        <fullName evidence="1">LysR family transcriptional regulator</fullName>
    </submittedName>
</protein>
<accession>A0A6P2L9M4</accession>
<evidence type="ECO:0000313" key="1">
    <source>
        <dbReference type="EMBL" id="VWB67832.1"/>
    </source>
</evidence>
<dbReference type="AlphaFoldDB" id="A0A6P2L9M4"/>
<dbReference type="EMBL" id="CABVPU010000010">
    <property type="protein sequence ID" value="VWB67832.1"/>
    <property type="molecule type" value="Genomic_DNA"/>
</dbReference>
<name>A0A6P2L9M4_BURL3</name>
<dbReference type="RefSeq" id="WP_254613834.1">
    <property type="nucleotide sequence ID" value="NZ_CABVPU010000010.1"/>
</dbReference>
<gene>
    <name evidence="1" type="ORF">BLA15945_03219</name>
</gene>
<dbReference type="Proteomes" id="UP000494174">
    <property type="component" value="Unassembled WGS sequence"/>
</dbReference>
<organism evidence="1 2">
    <name type="scientific">Burkholderia lata (strain ATCC 17760 / DSM 23089 / LMG 22485 / NCIMB 9086 / R18194 / 383)</name>
    <dbReference type="NCBI Taxonomy" id="482957"/>
    <lineage>
        <taxon>Bacteria</taxon>
        <taxon>Pseudomonadati</taxon>
        <taxon>Pseudomonadota</taxon>
        <taxon>Betaproteobacteria</taxon>
        <taxon>Burkholderiales</taxon>
        <taxon>Burkholderiaceae</taxon>
        <taxon>Burkholderia</taxon>
        <taxon>Burkholderia cepacia complex</taxon>
    </lineage>
</organism>
<sequence>MSWQTNRAVAEQSPCLFVQSARAFELAERAGERVGRLPLKLSTMPETVGALYAAPASVSVTAAIDALKAVTRTDSGAVA</sequence>
<proteinExistence type="predicted"/>